<accession>A0A8J4YSZ5</accession>
<dbReference type="OrthoDB" id="6626714at2759"/>
<evidence type="ECO:0000313" key="1">
    <source>
        <dbReference type="EMBL" id="KAG0730224.1"/>
    </source>
</evidence>
<gene>
    <name evidence="1" type="ORF">GWK47_003311</name>
</gene>
<evidence type="ECO:0000313" key="2">
    <source>
        <dbReference type="Proteomes" id="UP000770661"/>
    </source>
</evidence>
<reference evidence="1" key="1">
    <citation type="submission" date="2020-07" db="EMBL/GenBank/DDBJ databases">
        <title>The High-quality genome of the commercially important snow crab, Chionoecetes opilio.</title>
        <authorList>
            <person name="Jeong J.-H."/>
            <person name="Ryu S."/>
        </authorList>
    </citation>
    <scope>NUCLEOTIDE SEQUENCE</scope>
    <source>
        <strain evidence="1">MADBK_172401_WGS</strain>
        <tissue evidence="1">Digestive gland</tissue>
    </source>
</reference>
<sequence>MASKVEETIRHWKFEGQSWRSLLRHPPLQTRAFMLAVCTLLEQKLGRPLLNLACRHHVMELILASAFKATFGDATSGPDVQLFKRFQKKWPTLIKSNATIINDPRLADHDEWKRTTLEALAKAAATTRDDYKS</sequence>
<name>A0A8J4YSZ5_CHIOP</name>
<dbReference type="AlphaFoldDB" id="A0A8J4YSZ5"/>
<comment type="caution">
    <text evidence="1">The sequence shown here is derived from an EMBL/GenBank/DDBJ whole genome shotgun (WGS) entry which is preliminary data.</text>
</comment>
<proteinExistence type="predicted"/>
<organism evidence="1 2">
    <name type="scientific">Chionoecetes opilio</name>
    <name type="common">Atlantic snow crab</name>
    <name type="synonym">Cancer opilio</name>
    <dbReference type="NCBI Taxonomy" id="41210"/>
    <lineage>
        <taxon>Eukaryota</taxon>
        <taxon>Metazoa</taxon>
        <taxon>Ecdysozoa</taxon>
        <taxon>Arthropoda</taxon>
        <taxon>Crustacea</taxon>
        <taxon>Multicrustacea</taxon>
        <taxon>Malacostraca</taxon>
        <taxon>Eumalacostraca</taxon>
        <taxon>Eucarida</taxon>
        <taxon>Decapoda</taxon>
        <taxon>Pleocyemata</taxon>
        <taxon>Brachyura</taxon>
        <taxon>Eubrachyura</taxon>
        <taxon>Majoidea</taxon>
        <taxon>Majidae</taxon>
        <taxon>Chionoecetes</taxon>
    </lineage>
</organism>
<keyword evidence="2" id="KW-1185">Reference proteome</keyword>
<protein>
    <submittedName>
        <fullName evidence="1">Uncharacterized protein</fullName>
    </submittedName>
</protein>
<dbReference type="EMBL" id="JACEEZ010000371">
    <property type="protein sequence ID" value="KAG0730224.1"/>
    <property type="molecule type" value="Genomic_DNA"/>
</dbReference>
<dbReference type="Proteomes" id="UP000770661">
    <property type="component" value="Unassembled WGS sequence"/>
</dbReference>